<reference evidence="14 16" key="1">
    <citation type="journal article" date="2020" name="Nature">
        <title>Six reference-quality genomes reveal evolution of bat adaptations.</title>
        <authorList>
            <person name="Jebb D."/>
            <person name="Huang Z."/>
            <person name="Pippel M."/>
            <person name="Hughes G.M."/>
            <person name="Lavrichenko K."/>
            <person name="Devanna P."/>
            <person name="Winkler S."/>
            <person name="Jermiin L.S."/>
            <person name="Skirmuntt E.C."/>
            <person name="Katzourakis A."/>
            <person name="Burkitt-Gray L."/>
            <person name="Ray D.A."/>
            <person name="Sullivan K.A.M."/>
            <person name="Roscito J.G."/>
            <person name="Kirilenko B.M."/>
            <person name="Davalos L.M."/>
            <person name="Corthals A.P."/>
            <person name="Power M.L."/>
            <person name="Jones G."/>
            <person name="Ransome R.D."/>
            <person name="Dechmann D.K.N."/>
            <person name="Locatelli A.G."/>
            <person name="Puechmaille S.J."/>
            <person name="Fedrigo O."/>
            <person name="Jarvis E.D."/>
            <person name="Hiller M."/>
            <person name="Vernes S.C."/>
            <person name="Myers E.W."/>
            <person name="Teeling E.C."/>
        </authorList>
    </citation>
    <scope>NUCLEOTIDE SEQUENCE [LARGE SCALE GENOMIC DNA]</scope>
    <source>
        <strain evidence="14">Bat1K_MPI-CBG_1</strain>
    </source>
</reference>
<feature type="binding site" evidence="11">
    <location>
        <position position="123"/>
    </location>
    <ligand>
        <name>S-adenosyl-L-methionine</name>
        <dbReference type="ChEBI" id="CHEBI:59789"/>
    </ligand>
</feature>
<keyword evidence="9" id="KW-0496">Mitochondrion</keyword>
<dbReference type="SUPFAM" id="SSF53335">
    <property type="entry name" value="S-adenosyl-L-methionine-dependent methyltransferases"/>
    <property type="match status" value="1"/>
</dbReference>
<dbReference type="GO" id="GO:0005759">
    <property type="term" value="C:mitochondrial matrix"/>
    <property type="evidence" value="ECO:0007669"/>
    <property type="project" value="TreeGrafter"/>
</dbReference>
<keyword evidence="6 11" id="KW-0694">RNA-binding</keyword>
<gene>
    <name evidence="17" type="primary">TFB2M</name>
    <name evidence="14" type="ORF">HJG60_018797</name>
</gene>
<dbReference type="Proteomes" id="UP000504628">
    <property type="component" value="Chromosome 15"/>
</dbReference>
<proteinExistence type="inferred from homology"/>
<evidence type="ECO:0000313" key="14">
    <source>
        <dbReference type="EMBL" id="KAF6073722.1"/>
    </source>
</evidence>
<feature type="domain" description="Ribosomal RNA adenine methylase transferase N-terminal" evidence="13">
    <location>
        <begin position="83"/>
        <end position="273"/>
    </location>
</feature>
<comment type="subcellular location">
    <subcellularLocation>
        <location evidence="1">Mitochondrion</location>
    </subcellularLocation>
</comment>
<keyword evidence="15" id="KW-1185">Reference proteome</keyword>
<evidence type="ECO:0000256" key="5">
    <source>
        <dbReference type="ARBA" id="ARBA00022691"/>
    </source>
</evidence>
<evidence type="ECO:0000313" key="16">
    <source>
        <dbReference type="Proteomes" id="UP000664940"/>
    </source>
</evidence>
<name>A0A6J2N9W9_9CHIR</name>
<dbReference type="EC" id="2.1.1.-" evidence="12"/>
<dbReference type="Pfam" id="PF00398">
    <property type="entry name" value="RrnaAD"/>
    <property type="match status" value="1"/>
</dbReference>
<evidence type="ECO:0000256" key="9">
    <source>
        <dbReference type="ARBA" id="ARBA00023128"/>
    </source>
</evidence>
<reference evidence="17" key="2">
    <citation type="submission" date="2025-04" db="UniProtKB">
        <authorList>
            <consortium name="RefSeq"/>
        </authorList>
    </citation>
    <scope>IDENTIFICATION</scope>
    <source>
        <tissue evidence="17">Muscle</tissue>
    </source>
</reference>
<evidence type="ECO:0000256" key="10">
    <source>
        <dbReference type="ARBA" id="ARBA00023163"/>
    </source>
</evidence>
<evidence type="ECO:0000259" key="13">
    <source>
        <dbReference type="SMART" id="SM00650"/>
    </source>
</evidence>
<dbReference type="InterPro" id="IPR029063">
    <property type="entry name" value="SAM-dependent_MTases_sf"/>
</dbReference>
<keyword evidence="8" id="KW-0805">Transcription regulation</keyword>
<dbReference type="PIRSF" id="PIRSF027833">
    <property type="entry name" value="MtTFB2"/>
    <property type="match status" value="1"/>
</dbReference>
<dbReference type="GO" id="GO:0003723">
    <property type="term" value="F:RNA binding"/>
    <property type="evidence" value="ECO:0007669"/>
    <property type="project" value="UniProtKB-UniRule"/>
</dbReference>
<organism evidence="15 17">
    <name type="scientific">Phyllostomus discolor</name>
    <name type="common">pale spear-nosed bat</name>
    <dbReference type="NCBI Taxonomy" id="89673"/>
    <lineage>
        <taxon>Eukaryota</taxon>
        <taxon>Metazoa</taxon>
        <taxon>Chordata</taxon>
        <taxon>Craniata</taxon>
        <taxon>Vertebrata</taxon>
        <taxon>Euteleostomi</taxon>
        <taxon>Mammalia</taxon>
        <taxon>Eutheria</taxon>
        <taxon>Laurasiatheria</taxon>
        <taxon>Chiroptera</taxon>
        <taxon>Yangochiroptera</taxon>
        <taxon>Phyllostomidae</taxon>
        <taxon>Phyllostominae</taxon>
        <taxon>Phyllostomus</taxon>
    </lineage>
</organism>
<dbReference type="GO" id="GO:0034246">
    <property type="term" value="F:mitochondrial transcription factor activity"/>
    <property type="evidence" value="ECO:0007669"/>
    <property type="project" value="TreeGrafter"/>
</dbReference>
<dbReference type="CTD" id="64216"/>
<evidence type="ECO:0000313" key="15">
    <source>
        <dbReference type="Proteomes" id="UP000504628"/>
    </source>
</evidence>
<dbReference type="GO" id="GO:0006391">
    <property type="term" value="P:transcription initiation at mitochondrial promoter"/>
    <property type="evidence" value="ECO:0007669"/>
    <property type="project" value="TreeGrafter"/>
</dbReference>
<keyword evidence="10" id="KW-0804">Transcription</keyword>
<dbReference type="GeneID" id="114512334"/>
<protein>
    <recommendedName>
        <fullName evidence="12">rRNA adenine N(6)-methyltransferase</fullName>
        <ecNumber evidence="12">2.1.1.-</ecNumber>
    </recommendedName>
</protein>
<dbReference type="Proteomes" id="UP000664940">
    <property type="component" value="Unassembled WGS sequence"/>
</dbReference>
<keyword evidence="3 11" id="KW-0489">Methyltransferase</keyword>
<keyword evidence="4 11" id="KW-0808">Transferase</keyword>
<evidence type="ECO:0000256" key="4">
    <source>
        <dbReference type="ARBA" id="ARBA00022679"/>
    </source>
</evidence>
<dbReference type="OrthoDB" id="9895503at2759"/>
<dbReference type="RefSeq" id="XP_028387043.1">
    <property type="nucleotide sequence ID" value="XM_028531242.2"/>
</dbReference>
<dbReference type="EMBL" id="JABVXQ010000016">
    <property type="protein sequence ID" value="KAF6073722.1"/>
    <property type="molecule type" value="Genomic_DNA"/>
</dbReference>
<evidence type="ECO:0000256" key="2">
    <source>
        <dbReference type="ARBA" id="ARBA00022552"/>
    </source>
</evidence>
<dbReference type="PANTHER" id="PTHR11727:SF13">
    <property type="entry name" value="DIMETHYLADENOSINE TRANSFERASE 2, MITOCHONDRIAL"/>
    <property type="match status" value="1"/>
</dbReference>
<dbReference type="SMART" id="SM00650">
    <property type="entry name" value="rADc"/>
    <property type="match status" value="1"/>
</dbReference>
<sequence>MWVPVAGLPQRLTLSASSGAGRLCLWRSGAARWKDVPARNRRGLSDIQPQLLRGQDFRELPSRPSKCGVESKRYLTSPRLAETVVQFLLKEDDPCKLVLECNPGPGILTQALIQGGARVIALESDRTFIPHLESLGEQLGGKLHVVHCDFFKLDPRSFGVVKPTVDSRVLLQDLGIETLSWAKGIPLKVVGIFPAKNEKKLIWKFLHDIYSCTSLYRYGRVELNFFMNETDCQKVMANPQNRNLYQALSVLWQVACEVKLLHTEPWSSFDRHAQGGQLGKPECRASEPLEQQTQQNLCFVQFTPRRNLFTQNLTPVNYDVFFHMLKQCFLKRNAKLIHQLHSLSPVDAEVILKKIRQKGTTKITDMYPADFKRLFETIERSKDYSCKWLYDDFMEDVIV</sequence>
<evidence type="ECO:0000256" key="6">
    <source>
        <dbReference type="ARBA" id="ARBA00022884"/>
    </source>
</evidence>
<keyword evidence="7" id="KW-0809">Transit peptide</keyword>
<dbReference type="InterPro" id="IPR020598">
    <property type="entry name" value="rRNA_Ade_methylase_Trfase_N"/>
</dbReference>
<dbReference type="AlphaFoldDB" id="A0A6J2N9W9"/>
<evidence type="ECO:0000256" key="12">
    <source>
        <dbReference type="RuleBase" id="RU362106"/>
    </source>
</evidence>
<feature type="binding site" evidence="11">
    <location>
        <position position="75"/>
    </location>
    <ligand>
        <name>S-adenosyl-L-methionine</name>
        <dbReference type="ChEBI" id="CHEBI:59789"/>
    </ligand>
</feature>
<dbReference type="InterPro" id="IPR001737">
    <property type="entry name" value="KsgA/Erm"/>
</dbReference>
<evidence type="ECO:0000256" key="11">
    <source>
        <dbReference type="PROSITE-ProRule" id="PRU01026"/>
    </source>
</evidence>
<evidence type="ECO:0000313" key="17">
    <source>
        <dbReference type="RefSeq" id="XP_028387043.1"/>
    </source>
</evidence>
<comment type="caution">
    <text evidence="11">Lacks conserved residue(s) required for the propagation of feature annotation.</text>
</comment>
<keyword evidence="5 11" id="KW-0949">S-adenosyl-L-methionine</keyword>
<keyword evidence="2 12" id="KW-0698">rRNA processing</keyword>
<feature type="binding site" evidence="11">
    <location>
        <position position="149"/>
    </location>
    <ligand>
        <name>S-adenosyl-L-methionine</name>
        <dbReference type="ChEBI" id="CHEBI:59789"/>
    </ligand>
</feature>
<dbReference type="PANTHER" id="PTHR11727">
    <property type="entry name" value="DIMETHYLADENOSINE TRANSFERASE"/>
    <property type="match status" value="1"/>
</dbReference>
<dbReference type="Gene3D" id="3.40.50.150">
    <property type="entry name" value="Vaccinia Virus protein VP39"/>
    <property type="match status" value="1"/>
</dbReference>
<evidence type="ECO:0000256" key="8">
    <source>
        <dbReference type="ARBA" id="ARBA00023015"/>
    </source>
</evidence>
<comment type="similarity">
    <text evidence="11 12">Belongs to the class I-like SAM-binding methyltransferase superfamily. rRNA adenine N(6)-methyltransferase family.</text>
</comment>
<dbReference type="CDD" id="cd02440">
    <property type="entry name" value="AdoMet_MTases"/>
    <property type="match status" value="1"/>
</dbReference>
<dbReference type="KEGG" id="pdic:114512334"/>
<accession>A0A6J2N9W9</accession>
<dbReference type="PROSITE" id="PS51689">
    <property type="entry name" value="SAM_RNA_A_N6_MT"/>
    <property type="match status" value="1"/>
</dbReference>
<dbReference type="GO" id="GO:0000179">
    <property type="term" value="F:rRNA (adenine-N6,N6-)-dimethyltransferase activity"/>
    <property type="evidence" value="ECO:0007669"/>
    <property type="project" value="UniProtKB-UniRule"/>
</dbReference>
<evidence type="ECO:0000256" key="3">
    <source>
        <dbReference type="ARBA" id="ARBA00022603"/>
    </source>
</evidence>
<evidence type="ECO:0000256" key="1">
    <source>
        <dbReference type="ARBA" id="ARBA00004173"/>
    </source>
</evidence>
<evidence type="ECO:0000256" key="7">
    <source>
        <dbReference type="ARBA" id="ARBA00022946"/>
    </source>
</evidence>